<evidence type="ECO:0000259" key="9">
    <source>
        <dbReference type="PROSITE" id="PS50928"/>
    </source>
</evidence>
<evidence type="ECO:0000256" key="5">
    <source>
        <dbReference type="ARBA" id="ARBA00022989"/>
    </source>
</evidence>
<comment type="caution">
    <text evidence="10">The sequence shown here is derived from an EMBL/GenBank/DDBJ whole genome shotgun (WGS) entry which is preliminary data.</text>
</comment>
<comment type="similarity">
    <text evidence="7">Belongs to the binding-protein-dependent transport system permease family.</text>
</comment>
<keyword evidence="5 7" id="KW-1133">Transmembrane helix</keyword>
<evidence type="ECO:0000256" key="2">
    <source>
        <dbReference type="ARBA" id="ARBA00022448"/>
    </source>
</evidence>
<evidence type="ECO:0000256" key="4">
    <source>
        <dbReference type="ARBA" id="ARBA00022692"/>
    </source>
</evidence>
<proteinExistence type="inferred from homology"/>
<gene>
    <name evidence="10" type="ORF">EDD32_2977</name>
</gene>
<dbReference type="AlphaFoldDB" id="A0A3N4ZB38"/>
<feature type="transmembrane region" description="Helical" evidence="7">
    <location>
        <begin position="247"/>
        <end position="268"/>
    </location>
</feature>
<dbReference type="Gene3D" id="1.10.3720.10">
    <property type="entry name" value="MetI-like"/>
    <property type="match status" value="1"/>
</dbReference>
<accession>A0A3N4ZB38</accession>
<evidence type="ECO:0000313" key="10">
    <source>
        <dbReference type="EMBL" id="RPF28450.1"/>
    </source>
</evidence>
<protein>
    <submittedName>
        <fullName evidence="10">ABC-type nitrate/sulfonate/bicarbonate transport system permease component</fullName>
    </submittedName>
</protein>
<dbReference type="PROSITE" id="PS50928">
    <property type="entry name" value="ABC_TM1"/>
    <property type="match status" value="1"/>
</dbReference>
<keyword evidence="6 7" id="KW-0472">Membrane</keyword>
<evidence type="ECO:0000313" key="11">
    <source>
        <dbReference type="Proteomes" id="UP000280726"/>
    </source>
</evidence>
<dbReference type="RefSeq" id="WP_246006153.1">
    <property type="nucleotide sequence ID" value="NZ_RKRA01000001.1"/>
</dbReference>
<feature type="transmembrane region" description="Helical" evidence="7">
    <location>
        <begin position="136"/>
        <end position="163"/>
    </location>
</feature>
<dbReference type="InterPro" id="IPR035906">
    <property type="entry name" value="MetI-like_sf"/>
</dbReference>
<comment type="subcellular location">
    <subcellularLocation>
        <location evidence="1 7">Cell membrane</location>
        <topology evidence="1 7">Multi-pass membrane protein</topology>
    </subcellularLocation>
</comment>
<dbReference type="InterPro" id="IPR000515">
    <property type="entry name" value="MetI-like"/>
</dbReference>
<feature type="compositionally biased region" description="Gly residues" evidence="8">
    <location>
        <begin position="7"/>
        <end position="20"/>
    </location>
</feature>
<evidence type="ECO:0000256" key="6">
    <source>
        <dbReference type="ARBA" id="ARBA00023136"/>
    </source>
</evidence>
<reference evidence="10 11" key="1">
    <citation type="submission" date="2018-11" db="EMBL/GenBank/DDBJ databases">
        <title>Sequencing the genomes of 1000 actinobacteria strains.</title>
        <authorList>
            <person name="Klenk H.-P."/>
        </authorList>
    </citation>
    <scope>NUCLEOTIDE SEQUENCE [LARGE SCALE GENOMIC DNA]</scope>
    <source>
        <strain evidence="10 11">DSM 14418</strain>
    </source>
</reference>
<dbReference type="GO" id="GO:0005886">
    <property type="term" value="C:plasma membrane"/>
    <property type="evidence" value="ECO:0007669"/>
    <property type="project" value="UniProtKB-SubCell"/>
</dbReference>
<evidence type="ECO:0000256" key="1">
    <source>
        <dbReference type="ARBA" id="ARBA00004651"/>
    </source>
</evidence>
<dbReference type="Pfam" id="PF00528">
    <property type="entry name" value="BPD_transp_1"/>
    <property type="match status" value="1"/>
</dbReference>
<keyword evidence="2 7" id="KW-0813">Transport</keyword>
<evidence type="ECO:0000256" key="8">
    <source>
        <dbReference type="SAM" id="MobiDB-lite"/>
    </source>
</evidence>
<organism evidence="10 11">
    <name type="scientific">Georgenia muralis</name>
    <dbReference type="NCBI Taxonomy" id="154117"/>
    <lineage>
        <taxon>Bacteria</taxon>
        <taxon>Bacillati</taxon>
        <taxon>Actinomycetota</taxon>
        <taxon>Actinomycetes</taxon>
        <taxon>Micrococcales</taxon>
        <taxon>Bogoriellaceae</taxon>
        <taxon>Georgenia</taxon>
    </lineage>
</organism>
<dbReference type="EMBL" id="RKRA01000001">
    <property type="protein sequence ID" value="RPF28450.1"/>
    <property type="molecule type" value="Genomic_DNA"/>
</dbReference>
<feature type="domain" description="ABC transmembrane type-1" evidence="9">
    <location>
        <begin position="85"/>
        <end position="269"/>
    </location>
</feature>
<dbReference type="GO" id="GO:0055085">
    <property type="term" value="P:transmembrane transport"/>
    <property type="evidence" value="ECO:0007669"/>
    <property type="project" value="InterPro"/>
</dbReference>
<dbReference type="PANTHER" id="PTHR30151">
    <property type="entry name" value="ALKANE SULFONATE ABC TRANSPORTER-RELATED, MEMBRANE SUBUNIT"/>
    <property type="match status" value="1"/>
</dbReference>
<feature type="region of interest" description="Disordered" evidence="8">
    <location>
        <begin position="1"/>
        <end position="25"/>
    </location>
</feature>
<dbReference type="SUPFAM" id="SSF161098">
    <property type="entry name" value="MetI-like"/>
    <property type="match status" value="1"/>
</dbReference>
<feature type="transmembrane region" description="Helical" evidence="7">
    <location>
        <begin position="89"/>
        <end position="116"/>
    </location>
</feature>
<feature type="transmembrane region" description="Helical" evidence="7">
    <location>
        <begin position="211"/>
        <end position="227"/>
    </location>
</feature>
<feature type="transmembrane region" description="Helical" evidence="7">
    <location>
        <begin position="32"/>
        <end position="53"/>
    </location>
</feature>
<dbReference type="Proteomes" id="UP000280726">
    <property type="component" value="Unassembled WGS sequence"/>
</dbReference>
<name>A0A3N4ZB38_9MICO</name>
<evidence type="ECO:0000256" key="3">
    <source>
        <dbReference type="ARBA" id="ARBA00022475"/>
    </source>
</evidence>
<sequence>MTATGGRAAGTGRGRAGGGAPRDRSREVGAGVLRRVGAAVALPAVLLAAWWFASAGSESFYFPPLSAIVDAFGPAWFEGRLVTDAAPSLARLLAGYAVALVVGVAAGVAIGSSPVLRALTEPALEFFRAIPPPVMIPVTMLFLGIFTPMKVFVIATGALWPILLNTVEGVRGVDEILRDTAAVYRLRRRTALRTLVLRAASPQIMTGARQGLSLAIILMVISEMFAANNGLGFTVVQFQRSFAVPEMWTGIIVLGVLGVVLSALLRVVERRVLAWHRGLRRTARESR</sequence>
<keyword evidence="4 7" id="KW-0812">Transmembrane</keyword>
<keyword evidence="11" id="KW-1185">Reference proteome</keyword>
<keyword evidence="3" id="KW-1003">Cell membrane</keyword>
<dbReference type="PANTHER" id="PTHR30151:SF0">
    <property type="entry name" value="ABC TRANSPORTER PERMEASE PROTEIN MJ0413-RELATED"/>
    <property type="match status" value="1"/>
</dbReference>
<evidence type="ECO:0000256" key="7">
    <source>
        <dbReference type="RuleBase" id="RU363032"/>
    </source>
</evidence>